<dbReference type="EMBL" id="AQHW01000029">
    <property type="protein sequence ID" value="KKB47468.1"/>
    <property type="molecule type" value="Genomic_DNA"/>
</dbReference>
<dbReference type="Pfam" id="PF06250">
    <property type="entry name" value="YhcG_C"/>
    <property type="match status" value="1"/>
</dbReference>
<dbReference type="GO" id="GO:0003676">
    <property type="term" value="F:nucleic acid binding"/>
    <property type="evidence" value="ECO:0007669"/>
    <property type="project" value="InterPro"/>
</dbReference>
<evidence type="ECO:0000313" key="4">
    <source>
        <dbReference type="EMBL" id="KKB47468.1"/>
    </source>
</evidence>
<dbReference type="InterPro" id="IPR009362">
    <property type="entry name" value="YhcG_C"/>
</dbReference>
<feature type="coiled-coil region" evidence="1">
    <location>
        <begin position="8"/>
        <end position="35"/>
    </location>
</feature>
<organism evidence="4 5">
    <name type="scientific">Parabacteroides gordonii MS-1 = DSM 23371</name>
    <dbReference type="NCBI Taxonomy" id="1203610"/>
    <lineage>
        <taxon>Bacteria</taxon>
        <taxon>Pseudomonadati</taxon>
        <taxon>Bacteroidota</taxon>
        <taxon>Bacteroidia</taxon>
        <taxon>Bacteroidales</taxon>
        <taxon>Tannerellaceae</taxon>
        <taxon>Parabacteroides</taxon>
    </lineage>
</organism>
<dbReference type="PATRIC" id="fig|1203610.3.peg.5226"/>
<dbReference type="STRING" id="1203610.HMPREF1536_05112"/>
<feature type="domain" description="YhcG N-terminal" evidence="3">
    <location>
        <begin position="19"/>
        <end position="96"/>
    </location>
</feature>
<dbReference type="Pfam" id="PF17761">
    <property type="entry name" value="DUF1016_N"/>
    <property type="match status" value="2"/>
</dbReference>
<evidence type="ECO:0000259" key="2">
    <source>
        <dbReference type="Pfam" id="PF06250"/>
    </source>
</evidence>
<dbReference type="InterPro" id="IPR041527">
    <property type="entry name" value="YhcG_N"/>
</dbReference>
<sequence length="384" mass="44816">MQYEKLVVMNFEQLAAIIENTHQQLQQNAVKAVNQFQTIRNWLVGFYIVEFEQNGEDRAQYGEQLLKQLEQKLNQKGLNVTLFQWSRKFYLTYPAFARLISGSFRLIYATASHKSLEEDKEEICATLSHKLQVVDGECDIDGMPADKIFSSISFSHFIELLKIDDPIKRMYYEMLTIQTGLSVRELRRQIESLSYERVGLSGNIENALSVIKQKIHPQTVTDAVKDDYFFEFLNIPPQRLSFVKEDELETLLLDHLRDFIIELGNGFCFEARQKRILIGDEFYFIDMVFYHRILKCHVLCELKISAFNHSHVSQLYSYLNYYRAEMMEPGDNPPIGILLVTDKNNALVQYATTGLDEQIFVSKYKLQLPTEQQLKDLILKTINQ</sequence>
<dbReference type="Proteomes" id="UP000033035">
    <property type="component" value="Unassembled WGS sequence"/>
</dbReference>
<comment type="caution">
    <text evidence="4">The sequence shown here is derived from an EMBL/GenBank/DDBJ whole genome shotgun (WGS) entry which is preliminary data.</text>
</comment>
<dbReference type="PANTHER" id="PTHR30547:SF5">
    <property type="entry name" value="NUCLEASE YHCG-RELATED"/>
    <property type="match status" value="1"/>
</dbReference>
<name>A0A0F5IPN7_9BACT</name>
<dbReference type="Gene3D" id="3.40.1350.10">
    <property type="match status" value="1"/>
</dbReference>
<proteinExistence type="predicted"/>
<protein>
    <recommendedName>
        <fullName evidence="6">Cytoplasmic protein</fullName>
    </recommendedName>
</protein>
<gene>
    <name evidence="4" type="ORF">HMPREF1536_05112</name>
</gene>
<dbReference type="InterPro" id="IPR011856">
    <property type="entry name" value="tRNA_endonuc-like_dom_sf"/>
</dbReference>
<evidence type="ECO:0008006" key="6">
    <source>
        <dbReference type="Google" id="ProtNLM"/>
    </source>
</evidence>
<accession>A0A0F5IPN7</accession>
<feature type="domain" description="YhcG PDDEXK nuclease" evidence="2">
    <location>
        <begin position="222"/>
        <end position="375"/>
    </location>
</feature>
<dbReference type="HOGENOM" id="CLU_046640_1_0_10"/>
<evidence type="ECO:0000313" key="5">
    <source>
        <dbReference type="Proteomes" id="UP000033035"/>
    </source>
</evidence>
<dbReference type="PANTHER" id="PTHR30547">
    <property type="entry name" value="UNCHARACTERIZED PROTEIN YHCG-RELATED"/>
    <property type="match status" value="1"/>
</dbReference>
<reference evidence="4 5" key="1">
    <citation type="submission" date="2013-04" db="EMBL/GenBank/DDBJ databases">
        <title>The Genome Sequence of Parabacteroides gordonii DSM 23371.</title>
        <authorList>
            <consortium name="The Broad Institute Genomics Platform"/>
            <person name="Earl A."/>
            <person name="Ward D."/>
            <person name="Feldgarden M."/>
            <person name="Gevers D."/>
            <person name="Martens E."/>
            <person name="Sakamoto M."/>
            <person name="Benno Y."/>
            <person name="Suzuki N."/>
            <person name="Matsunaga N."/>
            <person name="Koshihara K."/>
            <person name="Seki M."/>
            <person name="Komiya H."/>
            <person name="Walker B."/>
            <person name="Young S."/>
            <person name="Zeng Q."/>
            <person name="Gargeya S."/>
            <person name="Fitzgerald M."/>
            <person name="Haas B."/>
            <person name="Abouelleil A."/>
            <person name="Allen A.W."/>
            <person name="Alvarado L."/>
            <person name="Arachchi H.M."/>
            <person name="Berlin A.M."/>
            <person name="Chapman S.B."/>
            <person name="Gainer-Dewar J."/>
            <person name="Goldberg J."/>
            <person name="Griggs A."/>
            <person name="Gujja S."/>
            <person name="Hansen M."/>
            <person name="Howarth C."/>
            <person name="Imamovic A."/>
            <person name="Ireland A."/>
            <person name="Larimer J."/>
            <person name="McCowan C."/>
            <person name="Murphy C."/>
            <person name="Pearson M."/>
            <person name="Poon T.W."/>
            <person name="Priest M."/>
            <person name="Roberts A."/>
            <person name="Saif S."/>
            <person name="Shea T."/>
            <person name="Sisk P."/>
            <person name="Sykes S."/>
            <person name="Wortman J."/>
            <person name="Nusbaum C."/>
            <person name="Birren B."/>
        </authorList>
    </citation>
    <scope>NUCLEOTIDE SEQUENCE [LARGE SCALE GENOMIC DNA]</scope>
    <source>
        <strain evidence="4 5">MS-1</strain>
    </source>
</reference>
<dbReference type="InterPro" id="IPR053148">
    <property type="entry name" value="PD-DEXK-like_domain"/>
</dbReference>
<keyword evidence="1" id="KW-0175">Coiled coil</keyword>
<feature type="domain" description="YhcG N-terminal" evidence="3">
    <location>
        <begin position="147"/>
        <end position="197"/>
    </location>
</feature>
<keyword evidence="5" id="KW-1185">Reference proteome</keyword>
<evidence type="ECO:0000256" key="1">
    <source>
        <dbReference type="SAM" id="Coils"/>
    </source>
</evidence>
<dbReference type="AlphaFoldDB" id="A0A0F5IPN7"/>
<evidence type="ECO:0000259" key="3">
    <source>
        <dbReference type="Pfam" id="PF17761"/>
    </source>
</evidence>